<evidence type="ECO:0000256" key="7">
    <source>
        <dbReference type="ARBA" id="ARBA00022842"/>
    </source>
</evidence>
<dbReference type="Gene3D" id="1.10.600.10">
    <property type="entry name" value="Farnesyl Diphosphate Synthase"/>
    <property type="match status" value="1"/>
</dbReference>
<dbReference type="AlphaFoldDB" id="A0A8I1A4N7"/>
<evidence type="ECO:0000256" key="11">
    <source>
        <dbReference type="ARBA" id="ARBA00049399"/>
    </source>
</evidence>
<comment type="cofactor">
    <cofactor evidence="1">
        <name>Mg(2+)</name>
        <dbReference type="ChEBI" id="CHEBI:18420"/>
    </cofactor>
</comment>
<evidence type="ECO:0000256" key="3">
    <source>
        <dbReference type="ARBA" id="ARBA00012439"/>
    </source>
</evidence>
<proteinExistence type="inferred from homology"/>
<dbReference type="Pfam" id="PF00348">
    <property type="entry name" value="polyprenyl_synt"/>
    <property type="match status" value="1"/>
</dbReference>
<dbReference type="EMBL" id="JAECVW010000002">
    <property type="protein sequence ID" value="MBH8594428.1"/>
    <property type="molecule type" value="Genomic_DNA"/>
</dbReference>
<dbReference type="GO" id="GO:0016114">
    <property type="term" value="P:terpenoid biosynthetic process"/>
    <property type="evidence" value="ECO:0007669"/>
    <property type="project" value="UniProtKB-ARBA"/>
</dbReference>
<dbReference type="GO" id="GO:0005737">
    <property type="term" value="C:cytoplasm"/>
    <property type="evidence" value="ECO:0007669"/>
    <property type="project" value="UniProtKB-ARBA"/>
</dbReference>
<dbReference type="PANTHER" id="PTHR43281">
    <property type="entry name" value="FARNESYL DIPHOSPHATE SYNTHASE"/>
    <property type="match status" value="1"/>
</dbReference>
<comment type="similarity">
    <text evidence="2 12">Belongs to the FPP/GGPP synthase family.</text>
</comment>
<evidence type="ECO:0000256" key="8">
    <source>
        <dbReference type="ARBA" id="ARBA00023229"/>
    </source>
</evidence>
<comment type="caution">
    <text evidence="13">The sequence shown here is derived from an EMBL/GenBank/DDBJ whole genome shotgun (WGS) entry which is preliminary data.</text>
</comment>
<keyword evidence="6" id="KW-0479">Metal-binding</keyword>
<dbReference type="PROSITE" id="PS00444">
    <property type="entry name" value="POLYPRENYL_SYNTHASE_2"/>
    <property type="match status" value="1"/>
</dbReference>
<protein>
    <recommendedName>
        <fullName evidence="4">Farnesyl diphosphate synthase</fullName>
        <ecNumber evidence="3">2.5.1.10</ecNumber>
    </recommendedName>
    <alternativeName>
        <fullName evidence="10">(2E,6E)-farnesyl diphosphate synthase</fullName>
    </alternativeName>
    <alternativeName>
        <fullName evidence="9">Geranyltranstransferase</fullName>
    </alternativeName>
</protein>
<dbReference type="SFLD" id="SFLDG01017">
    <property type="entry name" value="Polyprenyl_Transferase_Like"/>
    <property type="match status" value="1"/>
</dbReference>
<dbReference type="CDD" id="cd00685">
    <property type="entry name" value="Trans_IPPS_HT"/>
    <property type="match status" value="1"/>
</dbReference>
<dbReference type="GO" id="GO:0004337">
    <property type="term" value="F:(2E,6E)-farnesyl diphosphate synthase activity"/>
    <property type="evidence" value="ECO:0007669"/>
    <property type="project" value="UniProtKB-EC"/>
</dbReference>
<dbReference type="Proteomes" id="UP000633619">
    <property type="component" value="Unassembled WGS sequence"/>
</dbReference>
<dbReference type="PROSITE" id="PS00723">
    <property type="entry name" value="POLYPRENYL_SYNTHASE_1"/>
    <property type="match status" value="1"/>
</dbReference>
<dbReference type="GO" id="GO:0046872">
    <property type="term" value="F:metal ion binding"/>
    <property type="evidence" value="ECO:0007669"/>
    <property type="project" value="UniProtKB-KW"/>
</dbReference>
<comment type="catalytic activity">
    <reaction evidence="11">
        <text>isopentenyl diphosphate + (2E)-geranyl diphosphate = (2E,6E)-farnesyl diphosphate + diphosphate</text>
        <dbReference type="Rhea" id="RHEA:19361"/>
        <dbReference type="ChEBI" id="CHEBI:33019"/>
        <dbReference type="ChEBI" id="CHEBI:58057"/>
        <dbReference type="ChEBI" id="CHEBI:128769"/>
        <dbReference type="ChEBI" id="CHEBI:175763"/>
        <dbReference type="EC" id="2.5.1.10"/>
    </reaction>
</comment>
<accession>A0A8I1A4N7</accession>
<evidence type="ECO:0000256" key="2">
    <source>
        <dbReference type="ARBA" id="ARBA00006706"/>
    </source>
</evidence>
<dbReference type="InterPro" id="IPR008949">
    <property type="entry name" value="Isoprenoid_synthase_dom_sf"/>
</dbReference>
<evidence type="ECO:0000256" key="1">
    <source>
        <dbReference type="ARBA" id="ARBA00001946"/>
    </source>
</evidence>
<evidence type="ECO:0000313" key="14">
    <source>
        <dbReference type="Proteomes" id="UP000633619"/>
    </source>
</evidence>
<dbReference type="EC" id="2.5.1.10" evidence="3"/>
<dbReference type="FunFam" id="1.10.600.10:FF:000001">
    <property type="entry name" value="Geranylgeranyl diphosphate synthase"/>
    <property type="match status" value="1"/>
</dbReference>
<keyword evidence="5 12" id="KW-0808">Transferase</keyword>
<dbReference type="SFLD" id="SFLDS00005">
    <property type="entry name" value="Isoprenoid_Synthase_Type_I"/>
    <property type="match status" value="1"/>
</dbReference>
<evidence type="ECO:0000313" key="13">
    <source>
        <dbReference type="EMBL" id="MBH8594428.1"/>
    </source>
</evidence>
<keyword evidence="14" id="KW-1185">Reference proteome</keyword>
<dbReference type="PANTHER" id="PTHR43281:SF1">
    <property type="entry name" value="FARNESYL DIPHOSPHATE SYNTHASE"/>
    <property type="match status" value="1"/>
</dbReference>
<evidence type="ECO:0000256" key="12">
    <source>
        <dbReference type="RuleBase" id="RU004466"/>
    </source>
</evidence>
<evidence type="ECO:0000256" key="9">
    <source>
        <dbReference type="ARBA" id="ARBA00032380"/>
    </source>
</evidence>
<keyword evidence="7" id="KW-0460">Magnesium</keyword>
<dbReference type="InterPro" id="IPR033749">
    <property type="entry name" value="Polyprenyl_synt_CS"/>
</dbReference>
<dbReference type="InterPro" id="IPR000092">
    <property type="entry name" value="Polyprenyl_synt"/>
</dbReference>
<name>A0A8I1A4N7_THEIN</name>
<evidence type="ECO:0000256" key="6">
    <source>
        <dbReference type="ARBA" id="ARBA00022723"/>
    </source>
</evidence>
<reference evidence="13 14" key="1">
    <citation type="submission" date="2020-12" db="EMBL/GenBank/DDBJ databases">
        <title>WGS of Thermoactinomyces spp.</title>
        <authorList>
            <person name="Cheng K."/>
        </authorList>
    </citation>
    <scope>NUCLEOTIDE SEQUENCE [LARGE SCALE GENOMIC DNA]</scope>
    <source>
        <strain evidence="14">CICC 10671\DSM 43846</strain>
    </source>
</reference>
<evidence type="ECO:0000256" key="4">
    <source>
        <dbReference type="ARBA" id="ARBA00015100"/>
    </source>
</evidence>
<evidence type="ECO:0000256" key="10">
    <source>
        <dbReference type="ARBA" id="ARBA00032873"/>
    </source>
</evidence>
<organism evidence="13 14">
    <name type="scientific">Thermoactinomyces intermedius</name>
    <dbReference type="NCBI Taxonomy" id="2024"/>
    <lineage>
        <taxon>Bacteria</taxon>
        <taxon>Bacillati</taxon>
        <taxon>Bacillota</taxon>
        <taxon>Bacilli</taxon>
        <taxon>Bacillales</taxon>
        <taxon>Thermoactinomycetaceae</taxon>
        <taxon>Thermoactinomyces</taxon>
    </lineage>
</organism>
<evidence type="ECO:0000256" key="5">
    <source>
        <dbReference type="ARBA" id="ARBA00022679"/>
    </source>
</evidence>
<dbReference type="NCBIfam" id="NF045485">
    <property type="entry name" value="FPPsyn"/>
    <property type="match status" value="1"/>
</dbReference>
<dbReference type="SUPFAM" id="SSF48576">
    <property type="entry name" value="Terpenoid synthases"/>
    <property type="match status" value="1"/>
</dbReference>
<gene>
    <name evidence="13" type="ORF">I8U20_03690</name>
</gene>
<sequence length="273" mass="29766">MDSLPDVLRQSMRYSLLAGGKRLRPVLTLATVESLGKDPEKALPFACAIEMIHTYSLIHDDLPSMDDDDYRRGKLTNHKVFGEAQAILAGDALLTEAFGLMAAAAKKEGLPAEVALTMIEEGARSAGARGMVGGQSDDLLSENRKISLEELESIHKRKTGDLIAFSVRMGAHFCQAEPSVLDALTRFAYQIGLAYQIQDDILDVTGTTEVIGKPAGSDIKSNKATYPSLLGLEESKRRLKLLTEDAKNTLMSHPGIEPSRLLEIADYLLSRDH</sequence>
<dbReference type="InterPro" id="IPR053378">
    <property type="entry name" value="Prenyl_diphosphate_synthase"/>
</dbReference>
<keyword evidence="8" id="KW-0414">Isoprene biosynthesis</keyword>